<evidence type="ECO:0000256" key="1">
    <source>
        <dbReference type="ARBA" id="ARBA00004141"/>
    </source>
</evidence>
<feature type="transmembrane region" description="Helical" evidence="6">
    <location>
        <begin position="284"/>
        <end position="304"/>
    </location>
</feature>
<keyword evidence="2 6" id="KW-0812">Transmembrane</keyword>
<evidence type="ECO:0000256" key="6">
    <source>
        <dbReference type="SAM" id="Phobius"/>
    </source>
</evidence>
<dbReference type="Proteomes" id="UP000604046">
    <property type="component" value="Unassembled WGS sequence"/>
</dbReference>
<evidence type="ECO:0000313" key="9">
    <source>
        <dbReference type="Proteomes" id="UP000604046"/>
    </source>
</evidence>
<name>A0A812IDV5_9DINO</name>
<comment type="subcellular location">
    <subcellularLocation>
        <location evidence="1">Membrane</location>
        <topology evidence="1">Multi-pass membrane protein</topology>
    </subcellularLocation>
</comment>
<dbReference type="SUPFAM" id="SSF51206">
    <property type="entry name" value="cAMP-binding domain-like"/>
    <property type="match status" value="1"/>
</dbReference>
<gene>
    <name evidence="8" type="primary">unc-103</name>
    <name evidence="8" type="ORF">SNAT2548_LOCUS3961</name>
</gene>
<dbReference type="InterPro" id="IPR018490">
    <property type="entry name" value="cNMP-bd_dom_sf"/>
</dbReference>
<organism evidence="8 9">
    <name type="scientific">Symbiodinium natans</name>
    <dbReference type="NCBI Taxonomy" id="878477"/>
    <lineage>
        <taxon>Eukaryota</taxon>
        <taxon>Sar</taxon>
        <taxon>Alveolata</taxon>
        <taxon>Dinophyceae</taxon>
        <taxon>Suessiales</taxon>
        <taxon>Symbiodiniaceae</taxon>
        <taxon>Symbiodinium</taxon>
    </lineage>
</organism>
<feature type="domain" description="Ion transport" evidence="7">
    <location>
        <begin position="258"/>
        <end position="506"/>
    </location>
</feature>
<keyword evidence="3 6" id="KW-1133">Transmembrane helix</keyword>
<sequence length="769" mass="84698">MAQLADGLLLKRAAGHGARLSDLSLVAWSAAGLLLGTTSDAGLHSDGTSDMSDLKLGECYEADLQRLGPTSGALLHRPRMAGSKDLRDLRGDLKVKAKAASLAQLNHFSQRSLDRLPAQIHIRQELERLNDENASPASPGVMDSSSGLGTGSLSLVPNRRDSGEIGAPSDLPPALEPALESQHSPQSPWRRPSDASEGCFAGFAAHACWLQKSKSTVVRRKSTLGAASANMQKSATIPTLASTSKPAYTIDPTGHFRNFWDCLGIFLLLKDSITIPLQFVVDDFILRFPVLFFITQVGVFYWAADILLSFATGYLHKGTLVQDLRKVWCHYLRTWFVPDILVTFVDFLLEFSSLGESVGETAATTRILRLMRLFRVVRLGKLTRVAAFLRDQFESPMASTQFSLLLVMLGMMLVEHVLACCWLGVGVLASEDASTWLKKNELTESSVMVQYTSALRWAFMQLGVGGTNIEATNETEGYYTVLVCFISLVTFSTVISSMTSLVTALHSRRLEESQQFGLLRRFLRQQKIPDGLGHRVTRFLQFAYHATETQEQDLHILSLLSKSLSAELQFARYKQCLELLPFLKSLLQSHEMSAQEGQVIQRLATQGVVVLDAGEDDLVFCRGAKAEACYFAMQGSLSYETDDNLWELRARHWISEMCLWTEWCHVGDLTSTNFSKILAIHFEAFCTCVGSLGAAQNQAHRYALAYVEAMNQASDLTDLWLYQQGAASEPTGTGGTGTEMLSQLFKGRFLSDSGSRTHSAQLARVAPSA</sequence>
<evidence type="ECO:0000256" key="5">
    <source>
        <dbReference type="SAM" id="MobiDB-lite"/>
    </source>
</evidence>
<dbReference type="InterPro" id="IPR050818">
    <property type="entry name" value="KCNH_animal-type"/>
</dbReference>
<dbReference type="PANTHER" id="PTHR10217">
    <property type="entry name" value="VOLTAGE AND LIGAND GATED POTASSIUM CHANNEL"/>
    <property type="match status" value="1"/>
</dbReference>
<feature type="compositionally biased region" description="Low complexity" evidence="5">
    <location>
        <begin position="144"/>
        <end position="155"/>
    </location>
</feature>
<accession>A0A812IDV5</accession>
<dbReference type="SUPFAM" id="SSF81324">
    <property type="entry name" value="Voltage-gated potassium channels"/>
    <property type="match status" value="1"/>
</dbReference>
<feature type="transmembrane region" description="Helical" evidence="6">
    <location>
        <begin position="478"/>
        <end position="505"/>
    </location>
</feature>
<evidence type="ECO:0000313" key="8">
    <source>
        <dbReference type="EMBL" id="CAE7032982.1"/>
    </source>
</evidence>
<keyword evidence="4 6" id="KW-0472">Membrane</keyword>
<dbReference type="GO" id="GO:0005249">
    <property type="term" value="F:voltage-gated potassium channel activity"/>
    <property type="evidence" value="ECO:0007669"/>
    <property type="project" value="TreeGrafter"/>
</dbReference>
<reference evidence="8" key="1">
    <citation type="submission" date="2021-02" db="EMBL/GenBank/DDBJ databases">
        <authorList>
            <person name="Dougan E. K."/>
            <person name="Rhodes N."/>
            <person name="Thang M."/>
            <person name="Chan C."/>
        </authorList>
    </citation>
    <scope>NUCLEOTIDE SEQUENCE</scope>
</reference>
<dbReference type="PANTHER" id="PTHR10217:SF435">
    <property type="entry name" value="POTASSIUM VOLTAGE-GATED CHANNEL PROTEIN EAG"/>
    <property type="match status" value="1"/>
</dbReference>
<dbReference type="OrthoDB" id="421226at2759"/>
<dbReference type="Pfam" id="PF00520">
    <property type="entry name" value="Ion_trans"/>
    <property type="match status" value="1"/>
</dbReference>
<evidence type="ECO:0000256" key="3">
    <source>
        <dbReference type="ARBA" id="ARBA00022989"/>
    </source>
</evidence>
<feature type="region of interest" description="Disordered" evidence="5">
    <location>
        <begin position="128"/>
        <end position="193"/>
    </location>
</feature>
<keyword evidence="9" id="KW-1185">Reference proteome</keyword>
<dbReference type="Gene3D" id="1.10.287.70">
    <property type="match status" value="1"/>
</dbReference>
<dbReference type="InterPro" id="IPR005821">
    <property type="entry name" value="Ion_trans_dom"/>
</dbReference>
<dbReference type="AlphaFoldDB" id="A0A812IDV5"/>
<feature type="transmembrane region" description="Helical" evidence="6">
    <location>
        <begin position="404"/>
        <end position="429"/>
    </location>
</feature>
<evidence type="ECO:0000256" key="4">
    <source>
        <dbReference type="ARBA" id="ARBA00023136"/>
    </source>
</evidence>
<proteinExistence type="predicted"/>
<protein>
    <submittedName>
        <fullName evidence="8">Unc-103 protein</fullName>
    </submittedName>
</protein>
<dbReference type="EMBL" id="CAJNDS010000242">
    <property type="protein sequence ID" value="CAE7032982.1"/>
    <property type="molecule type" value="Genomic_DNA"/>
</dbReference>
<comment type="caution">
    <text evidence="8">The sequence shown here is derived from an EMBL/GenBank/DDBJ whole genome shotgun (WGS) entry which is preliminary data.</text>
</comment>
<dbReference type="GO" id="GO:0042391">
    <property type="term" value="P:regulation of membrane potential"/>
    <property type="evidence" value="ECO:0007669"/>
    <property type="project" value="TreeGrafter"/>
</dbReference>
<evidence type="ECO:0000256" key="2">
    <source>
        <dbReference type="ARBA" id="ARBA00022692"/>
    </source>
</evidence>
<evidence type="ECO:0000259" key="7">
    <source>
        <dbReference type="Pfam" id="PF00520"/>
    </source>
</evidence>
<dbReference type="GO" id="GO:0005886">
    <property type="term" value="C:plasma membrane"/>
    <property type="evidence" value="ECO:0007669"/>
    <property type="project" value="TreeGrafter"/>
</dbReference>